<dbReference type="PANTHER" id="PTHR45835:SF108">
    <property type="entry name" value="INTEGRASE ZINC-BINDING DOMAIN-CONTAINING PROTEIN"/>
    <property type="match status" value="1"/>
</dbReference>
<feature type="non-terminal residue" evidence="1">
    <location>
        <position position="244"/>
    </location>
</feature>
<reference evidence="1" key="1">
    <citation type="submission" date="2025-08" db="UniProtKB">
        <authorList>
            <consortium name="RefSeq"/>
        </authorList>
    </citation>
    <scope>IDENTIFICATION</scope>
</reference>
<dbReference type="RefSeq" id="XP_016501931.1">
    <property type="nucleotide sequence ID" value="XM_016646445.1"/>
</dbReference>
<accession>A0A1S4CLL1</accession>
<dbReference type="PaxDb" id="4097-A0A1S4CLL1"/>
<dbReference type="OrthoDB" id="1226522at2759"/>
<organism evidence="1">
    <name type="scientific">Nicotiana tabacum</name>
    <name type="common">Common tobacco</name>
    <dbReference type="NCBI Taxonomy" id="4097"/>
    <lineage>
        <taxon>Eukaryota</taxon>
        <taxon>Viridiplantae</taxon>
        <taxon>Streptophyta</taxon>
        <taxon>Embryophyta</taxon>
        <taxon>Tracheophyta</taxon>
        <taxon>Spermatophyta</taxon>
        <taxon>Magnoliopsida</taxon>
        <taxon>eudicotyledons</taxon>
        <taxon>Gunneridae</taxon>
        <taxon>Pentapetalae</taxon>
        <taxon>asterids</taxon>
        <taxon>lamiids</taxon>
        <taxon>Solanales</taxon>
        <taxon>Solanaceae</taxon>
        <taxon>Nicotianoideae</taxon>
        <taxon>Nicotianeae</taxon>
        <taxon>Nicotiana</taxon>
    </lineage>
</organism>
<protein>
    <submittedName>
        <fullName evidence="1">Uncharacterized protein</fullName>
    </submittedName>
</protein>
<evidence type="ECO:0000313" key="1">
    <source>
        <dbReference type="RefSeq" id="XP_016501931.1"/>
    </source>
</evidence>
<dbReference type="AlphaFoldDB" id="A0A1S4CLL1"/>
<dbReference type="PANTHER" id="PTHR45835">
    <property type="entry name" value="YALI0A06105P"/>
    <property type="match status" value="1"/>
</dbReference>
<proteinExistence type="predicted"/>
<dbReference type="KEGG" id="nta:107820212"/>
<name>A0A1S4CLL1_TOBAC</name>
<sequence>MGVLSHLVVQRQTLGREIQKLANDGIRLDETEEGGIDVYTLAQSSLVAHVKDKQDKDPYLVKLKEVVRNKEITDFTLGNDGALKLNDRLCMPDVDGLRKSIMEEAHSSRYSIHPVKTTDFVEQYAQLYIKEIVQLHDTPDSIISDRGPQFTAHFCYQASIGMAPCETLYGQRCRSPVDWFEPAEVPLIGPEFVCEALEKVQLIRERLKAAQSRQKSYSDKRHRDLEFMVDNKVFLNVSPMKGVM</sequence>
<gene>
    <name evidence="1" type="primary">LOC107820212</name>
</gene>